<dbReference type="OrthoDB" id="128308at2759"/>
<comment type="subcellular location">
    <subcellularLocation>
        <location evidence="3">Cytoplasm</location>
    </subcellularLocation>
    <subcellularLocation>
        <location evidence="2">Nucleus</location>
    </subcellularLocation>
</comment>
<keyword evidence="10" id="KW-1185">Reference proteome</keyword>
<keyword evidence="6" id="KW-0963">Cytoplasm</keyword>
<comment type="similarity">
    <text evidence="4">Belongs to the RTC4 family.</text>
</comment>
<dbReference type="AlphaFoldDB" id="A0A2T2NE54"/>
<feature type="non-terminal residue" evidence="9">
    <location>
        <position position="205"/>
    </location>
</feature>
<evidence type="ECO:0000259" key="8">
    <source>
        <dbReference type="SMART" id="SM01312"/>
    </source>
</evidence>
<evidence type="ECO:0000256" key="2">
    <source>
        <dbReference type="ARBA" id="ARBA00004123"/>
    </source>
</evidence>
<evidence type="ECO:0000256" key="4">
    <source>
        <dbReference type="ARBA" id="ARBA00009461"/>
    </source>
</evidence>
<evidence type="ECO:0000313" key="9">
    <source>
        <dbReference type="EMBL" id="PSN63526.1"/>
    </source>
</evidence>
<feature type="non-terminal residue" evidence="9">
    <location>
        <position position="1"/>
    </location>
</feature>
<proteinExistence type="inferred from homology"/>
<feature type="domain" description="Restriction of telomere capping protein 4 C-terminal" evidence="8">
    <location>
        <begin position="76"/>
        <end position="205"/>
    </location>
</feature>
<dbReference type="PANTHER" id="PTHR41391">
    <property type="entry name" value="RESTRICTION OF TELOMERE CAPPING PROTEIN 4"/>
    <property type="match status" value="1"/>
</dbReference>
<reference evidence="9 10" key="1">
    <citation type="journal article" date="2018" name="Front. Microbiol.">
        <title>Genome-Wide Analysis of Corynespora cassiicola Leaf Fall Disease Putative Effectors.</title>
        <authorList>
            <person name="Lopez D."/>
            <person name="Ribeiro S."/>
            <person name="Label P."/>
            <person name="Fumanal B."/>
            <person name="Venisse J.S."/>
            <person name="Kohler A."/>
            <person name="de Oliveira R.R."/>
            <person name="Labutti K."/>
            <person name="Lipzen A."/>
            <person name="Lail K."/>
            <person name="Bauer D."/>
            <person name="Ohm R.A."/>
            <person name="Barry K.W."/>
            <person name="Spatafora J."/>
            <person name="Grigoriev I.V."/>
            <person name="Martin F.M."/>
            <person name="Pujade-Renaud V."/>
        </authorList>
    </citation>
    <scope>NUCLEOTIDE SEQUENCE [LARGE SCALE GENOMIC DNA]</scope>
    <source>
        <strain evidence="9 10">Philippines</strain>
    </source>
</reference>
<dbReference type="Pfam" id="PF14474">
    <property type="entry name" value="RTC4"/>
    <property type="match status" value="1"/>
</dbReference>
<evidence type="ECO:0000256" key="1">
    <source>
        <dbReference type="ARBA" id="ARBA00002738"/>
    </source>
</evidence>
<dbReference type="PANTHER" id="PTHR41391:SF1">
    <property type="entry name" value="RESTRICTION OF TELOMERE CAPPING PROTEIN 4"/>
    <property type="match status" value="1"/>
</dbReference>
<dbReference type="InterPro" id="IPR039024">
    <property type="entry name" value="RTC4"/>
</dbReference>
<name>A0A2T2NE54_CORCC</name>
<evidence type="ECO:0000256" key="7">
    <source>
        <dbReference type="ARBA" id="ARBA00023242"/>
    </source>
</evidence>
<evidence type="ECO:0000256" key="3">
    <source>
        <dbReference type="ARBA" id="ARBA00004496"/>
    </source>
</evidence>
<gene>
    <name evidence="9" type="ORF">BS50DRAFT_476314</name>
</gene>
<evidence type="ECO:0000313" key="10">
    <source>
        <dbReference type="Proteomes" id="UP000240883"/>
    </source>
</evidence>
<dbReference type="InterPro" id="IPR028094">
    <property type="entry name" value="RTC4_C"/>
</dbReference>
<keyword evidence="7" id="KW-0539">Nucleus</keyword>
<dbReference type="Proteomes" id="UP000240883">
    <property type="component" value="Unassembled WGS sequence"/>
</dbReference>
<protein>
    <recommendedName>
        <fullName evidence="5">Restriction of telomere capping protein 4</fullName>
    </recommendedName>
</protein>
<dbReference type="GO" id="GO:0005634">
    <property type="term" value="C:nucleus"/>
    <property type="evidence" value="ECO:0007669"/>
    <property type="project" value="UniProtKB-SubCell"/>
</dbReference>
<dbReference type="STRING" id="1448308.A0A2T2NE54"/>
<organism evidence="9 10">
    <name type="scientific">Corynespora cassiicola Philippines</name>
    <dbReference type="NCBI Taxonomy" id="1448308"/>
    <lineage>
        <taxon>Eukaryota</taxon>
        <taxon>Fungi</taxon>
        <taxon>Dikarya</taxon>
        <taxon>Ascomycota</taxon>
        <taxon>Pezizomycotina</taxon>
        <taxon>Dothideomycetes</taxon>
        <taxon>Pleosporomycetidae</taxon>
        <taxon>Pleosporales</taxon>
        <taxon>Corynesporascaceae</taxon>
        <taxon>Corynespora</taxon>
    </lineage>
</organism>
<accession>A0A2T2NE54</accession>
<sequence>ESDNKKCPLCQKIIPLDQYYGFWKGKPKTVRNQTLFCKEHKRDEAIGEYKKSGYPDIDWDDLPSRIKKFNTQMEALLRNTTIKPSTYREEHATTLSSGRDHTVRRMMERDSSFMDCPAGYYGPRGKRIMMETITAEMADVIRECAVSDPVVGRSGFAVFLQAVLVPELTVLLIQEDNERDGGISEAMAKQIMKESEEVGMLVNEE</sequence>
<evidence type="ECO:0000256" key="5">
    <source>
        <dbReference type="ARBA" id="ARBA00015162"/>
    </source>
</evidence>
<dbReference type="EMBL" id="KZ678140">
    <property type="protein sequence ID" value="PSN63526.1"/>
    <property type="molecule type" value="Genomic_DNA"/>
</dbReference>
<evidence type="ECO:0000256" key="6">
    <source>
        <dbReference type="ARBA" id="ARBA00022490"/>
    </source>
</evidence>
<comment type="function">
    <text evidence="1">May be involved in a process influencing telomere capping.</text>
</comment>
<dbReference type="GO" id="GO:0005737">
    <property type="term" value="C:cytoplasm"/>
    <property type="evidence" value="ECO:0007669"/>
    <property type="project" value="UniProtKB-SubCell"/>
</dbReference>
<dbReference type="SMART" id="SM01312">
    <property type="entry name" value="RTC4"/>
    <property type="match status" value="1"/>
</dbReference>